<feature type="transmembrane region" description="Helical" evidence="10">
    <location>
        <begin position="153"/>
        <end position="174"/>
    </location>
</feature>
<feature type="transmembrane region" description="Helical" evidence="10">
    <location>
        <begin position="222"/>
        <end position="243"/>
    </location>
</feature>
<evidence type="ECO:0000256" key="4">
    <source>
        <dbReference type="ARBA" id="ARBA00022692"/>
    </source>
</evidence>
<comment type="similarity">
    <text evidence="2 10">Belongs to the ARV1 family.</text>
</comment>
<proteinExistence type="inferred from homology"/>
<dbReference type="PANTHER" id="PTHR14467:SF0">
    <property type="entry name" value="PROTEIN ARV1"/>
    <property type="match status" value="1"/>
</dbReference>
<evidence type="ECO:0000256" key="9">
    <source>
        <dbReference type="ARBA" id="ARBA00023136"/>
    </source>
</evidence>
<comment type="function">
    <text evidence="10">Mediator of sterol homeostasis involved in sterol uptake, trafficking and distribution into membranes.</text>
</comment>
<feature type="transmembrane region" description="Helical" evidence="10">
    <location>
        <begin position="74"/>
        <end position="91"/>
    </location>
</feature>
<keyword evidence="6 10" id="KW-1133">Transmembrane helix</keyword>
<gene>
    <name evidence="11" type="ORF">IPOD504_LOCUS12739</name>
</gene>
<dbReference type="Proteomes" id="UP000837857">
    <property type="component" value="Chromosome 3"/>
</dbReference>
<organism evidence="11 12">
    <name type="scientific">Iphiclides podalirius</name>
    <name type="common">scarce swallowtail</name>
    <dbReference type="NCBI Taxonomy" id="110791"/>
    <lineage>
        <taxon>Eukaryota</taxon>
        <taxon>Metazoa</taxon>
        <taxon>Ecdysozoa</taxon>
        <taxon>Arthropoda</taxon>
        <taxon>Hexapoda</taxon>
        <taxon>Insecta</taxon>
        <taxon>Pterygota</taxon>
        <taxon>Neoptera</taxon>
        <taxon>Endopterygota</taxon>
        <taxon>Lepidoptera</taxon>
        <taxon>Glossata</taxon>
        <taxon>Ditrysia</taxon>
        <taxon>Papilionoidea</taxon>
        <taxon>Papilionidae</taxon>
        <taxon>Papilioninae</taxon>
        <taxon>Iphiclides</taxon>
    </lineage>
</organism>
<dbReference type="EMBL" id="OW152815">
    <property type="protein sequence ID" value="CAH2063927.1"/>
    <property type="molecule type" value="Genomic_DNA"/>
</dbReference>
<keyword evidence="9 10" id="KW-0472">Membrane</keyword>
<dbReference type="InterPro" id="IPR007290">
    <property type="entry name" value="Arv1"/>
</dbReference>
<dbReference type="Pfam" id="PF04161">
    <property type="entry name" value="Arv1"/>
    <property type="match status" value="1"/>
</dbReference>
<evidence type="ECO:0000256" key="7">
    <source>
        <dbReference type="ARBA" id="ARBA00023055"/>
    </source>
</evidence>
<keyword evidence="5 10" id="KW-0256">Endoplasmic reticulum</keyword>
<accession>A0ABN8IRC6</accession>
<evidence type="ECO:0000256" key="3">
    <source>
        <dbReference type="ARBA" id="ARBA00022448"/>
    </source>
</evidence>
<name>A0ABN8IRC6_9NEOP</name>
<protein>
    <recommendedName>
        <fullName evidence="10">Protein ARV</fullName>
    </recommendedName>
</protein>
<keyword evidence="3 10" id="KW-0813">Transport</keyword>
<evidence type="ECO:0000256" key="10">
    <source>
        <dbReference type="RuleBase" id="RU368065"/>
    </source>
</evidence>
<keyword evidence="8 10" id="KW-0443">Lipid metabolism</keyword>
<keyword evidence="7 10" id="KW-0445">Lipid transport</keyword>
<feature type="non-terminal residue" evidence="11">
    <location>
        <position position="1"/>
    </location>
</feature>
<evidence type="ECO:0000256" key="5">
    <source>
        <dbReference type="ARBA" id="ARBA00022824"/>
    </source>
</evidence>
<evidence type="ECO:0000256" key="2">
    <source>
        <dbReference type="ARBA" id="ARBA00009187"/>
    </source>
</evidence>
<sequence length="277" mass="30959">MSTNKKYRCVNCGKPCSALYRTYGKSVLKLTKCAICKGIVDKYIEYDPVIVMIDLVLVSKEAQRHILYNTDFKAYWKLFIILTMLETYAVWRSDSLFSIAVNTICDVNSINTVNSTKINIPFSLPESWISSCRGWIQEGRGDDTDLFIWEKDFYVQFLSTLSGIIIFIATTHVLMEMIQSVGTRSKGSVGVGRLLRAFSLSASGGAFSLAALVWGASAARSLHYALVALYAFVVFGNVFSVVYETPTYLTMLALVVSNTAKCYTTFHMTPFLRGFIS</sequence>
<evidence type="ECO:0000313" key="12">
    <source>
        <dbReference type="Proteomes" id="UP000837857"/>
    </source>
</evidence>
<comment type="subcellular location">
    <subcellularLocation>
        <location evidence="1 10">Endoplasmic reticulum membrane</location>
        <topology evidence="1 10">Multi-pass membrane protein</topology>
    </subcellularLocation>
</comment>
<keyword evidence="12" id="KW-1185">Reference proteome</keyword>
<keyword evidence="4 10" id="KW-0812">Transmembrane</keyword>
<evidence type="ECO:0000256" key="6">
    <source>
        <dbReference type="ARBA" id="ARBA00022989"/>
    </source>
</evidence>
<evidence type="ECO:0000256" key="8">
    <source>
        <dbReference type="ARBA" id="ARBA00023098"/>
    </source>
</evidence>
<dbReference type="PANTHER" id="PTHR14467">
    <property type="entry name" value="ARV1"/>
    <property type="match status" value="1"/>
</dbReference>
<feature type="transmembrane region" description="Helical" evidence="10">
    <location>
        <begin position="194"/>
        <end position="216"/>
    </location>
</feature>
<evidence type="ECO:0000313" key="11">
    <source>
        <dbReference type="EMBL" id="CAH2063927.1"/>
    </source>
</evidence>
<evidence type="ECO:0000256" key="1">
    <source>
        <dbReference type="ARBA" id="ARBA00004477"/>
    </source>
</evidence>
<reference evidence="11" key="1">
    <citation type="submission" date="2022-03" db="EMBL/GenBank/DDBJ databases">
        <authorList>
            <person name="Martin H S."/>
        </authorList>
    </citation>
    <scope>NUCLEOTIDE SEQUENCE</scope>
</reference>